<dbReference type="RefSeq" id="WP_203004300.1">
    <property type="nucleotide sequence ID" value="NZ_JADWYU010000214.1"/>
</dbReference>
<gene>
    <name evidence="2" type="ORF">I7412_37215</name>
</gene>
<dbReference type="InterPro" id="IPR016039">
    <property type="entry name" value="Thiolase-like"/>
</dbReference>
<keyword evidence="3" id="KW-1185">Reference proteome</keyword>
<dbReference type="GO" id="GO:0016747">
    <property type="term" value="F:acyltransferase activity, transferring groups other than amino-acyl groups"/>
    <property type="evidence" value="ECO:0007669"/>
    <property type="project" value="InterPro"/>
</dbReference>
<dbReference type="CDD" id="cd00829">
    <property type="entry name" value="SCP-x_thiolase"/>
    <property type="match status" value="1"/>
</dbReference>
<evidence type="ECO:0000259" key="1">
    <source>
        <dbReference type="Pfam" id="PF22691"/>
    </source>
</evidence>
<sequence length="400" mass="42407">MSGRMAASNQVALVGYAHSAVERHSDRPLGVLALETARAAIADAGLTPAQVDGVVTSALFPTAGSHAVEDGVSSVTASWLAERLGASPRYVSGFQGIGQIPGMVGIAVNAVAAGAADYVVVYRALHNPRGSYHANPMRAAAGSQQWTAPQGFFGPLQMIALPYNEYLARYGATREAMAAVLVEARKNGSRIPWSFWNGKPLTAQEYLAAPMLADPVCRYDCDIPVSGVAAFVLTSAERAADLPHRPVYVAGYSNATPATRRLPLHWPLDDIMSVGAENARRLWESAGVSPADVDLPQVYDGFSPFVWFWLEVLGFCPVGEAHRFVADGGIDSDDPKALPALSGGGALGNGRMHGIPQMLECYLQLSGRAGERQRERASIGVACHSSPHYGGAVVYSAERY</sequence>
<dbReference type="PIRSF" id="PIRSF000429">
    <property type="entry name" value="Ac-CoA_Ac_transf"/>
    <property type="match status" value="1"/>
</dbReference>
<evidence type="ECO:0000313" key="3">
    <source>
        <dbReference type="Proteomes" id="UP000604475"/>
    </source>
</evidence>
<dbReference type="PANTHER" id="PTHR42870:SF1">
    <property type="entry name" value="NON-SPECIFIC LIPID-TRANSFER PROTEIN-LIKE 2"/>
    <property type="match status" value="1"/>
</dbReference>
<dbReference type="SUPFAM" id="SSF53901">
    <property type="entry name" value="Thiolase-like"/>
    <property type="match status" value="1"/>
</dbReference>
<name>A0A937URB5_9ACTN</name>
<dbReference type="EMBL" id="JAEACQ010000346">
    <property type="protein sequence ID" value="MBL7632699.1"/>
    <property type="molecule type" value="Genomic_DNA"/>
</dbReference>
<dbReference type="Pfam" id="PF22691">
    <property type="entry name" value="Thiolase_C_1"/>
    <property type="match status" value="1"/>
</dbReference>
<organism evidence="2 3">
    <name type="scientific">Frankia nepalensis</name>
    <dbReference type="NCBI Taxonomy" id="1836974"/>
    <lineage>
        <taxon>Bacteria</taxon>
        <taxon>Bacillati</taxon>
        <taxon>Actinomycetota</taxon>
        <taxon>Actinomycetes</taxon>
        <taxon>Frankiales</taxon>
        <taxon>Frankiaceae</taxon>
        <taxon>Frankia</taxon>
    </lineage>
</organism>
<accession>A0A937URB5</accession>
<dbReference type="InterPro" id="IPR055140">
    <property type="entry name" value="Thiolase_C_2"/>
</dbReference>
<proteinExistence type="predicted"/>
<evidence type="ECO:0000313" key="2">
    <source>
        <dbReference type="EMBL" id="MBL7632699.1"/>
    </source>
</evidence>
<dbReference type="Proteomes" id="UP000604475">
    <property type="component" value="Unassembled WGS sequence"/>
</dbReference>
<dbReference type="PANTHER" id="PTHR42870">
    <property type="entry name" value="ACETYL-COA C-ACETYLTRANSFERASE"/>
    <property type="match status" value="1"/>
</dbReference>
<dbReference type="InterPro" id="IPR002155">
    <property type="entry name" value="Thiolase"/>
</dbReference>
<feature type="domain" description="Thiolase C-terminal" evidence="1">
    <location>
        <begin position="277"/>
        <end position="382"/>
    </location>
</feature>
<dbReference type="AlphaFoldDB" id="A0A937URB5"/>
<comment type="caution">
    <text evidence="2">The sequence shown here is derived from an EMBL/GenBank/DDBJ whole genome shotgun (WGS) entry which is preliminary data.</text>
</comment>
<dbReference type="Gene3D" id="3.40.47.10">
    <property type="match status" value="1"/>
</dbReference>
<protein>
    <submittedName>
        <fullName evidence="2">Thiolase family protein</fullName>
    </submittedName>
</protein>
<reference evidence="2" key="1">
    <citation type="submission" date="2020-12" db="EMBL/GenBank/DDBJ databases">
        <title>Genomic characterization of non-nitrogen-fixing Frankia strains.</title>
        <authorList>
            <person name="Carlos-Shanley C."/>
            <person name="Guerra T."/>
            <person name="Hahn D."/>
        </authorList>
    </citation>
    <scope>NUCLEOTIDE SEQUENCE</scope>
    <source>
        <strain evidence="2">CN6</strain>
    </source>
</reference>